<dbReference type="SUPFAM" id="SSF57701">
    <property type="entry name" value="Zn2/Cys6 DNA-binding domain"/>
    <property type="match status" value="1"/>
</dbReference>
<feature type="compositionally biased region" description="Basic and acidic residues" evidence="6">
    <location>
        <begin position="39"/>
        <end position="49"/>
    </location>
</feature>
<evidence type="ECO:0000256" key="6">
    <source>
        <dbReference type="SAM" id="MobiDB-lite"/>
    </source>
</evidence>
<dbReference type="InterPro" id="IPR036864">
    <property type="entry name" value="Zn2-C6_fun-type_DNA-bd_sf"/>
</dbReference>
<dbReference type="STRING" id="230819.A0A5C3L4L3"/>
<evidence type="ECO:0000256" key="4">
    <source>
        <dbReference type="ARBA" id="ARBA00023163"/>
    </source>
</evidence>
<dbReference type="OrthoDB" id="2123952at2759"/>
<dbReference type="PROSITE" id="PS50048">
    <property type="entry name" value="ZN2_CY6_FUNGAL_2"/>
    <property type="match status" value="1"/>
</dbReference>
<evidence type="ECO:0000256" key="3">
    <source>
        <dbReference type="ARBA" id="ARBA00023015"/>
    </source>
</evidence>
<feature type="compositionally biased region" description="Polar residues" evidence="6">
    <location>
        <begin position="21"/>
        <end position="35"/>
    </location>
</feature>
<accession>A0A5C3L4L3</accession>
<dbReference type="AlphaFoldDB" id="A0A5C3L4L3"/>
<keyword evidence="4" id="KW-0804">Transcription</keyword>
<keyword evidence="9" id="KW-1185">Reference proteome</keyword>
<evidence type="ECO:0000256" key="5">
    <source>
        <dbReference type="ARBA" id="ARBA00023242"/>
    </source>
</evidence>
<proteinExistence type="predicted"/>
<keyword evidence="2" id="KW-0479">Metal-binding</keyword>
<feature type="domain" description="Zn(2)-C6 fungal-type" evidence="7">
    <location>
        <begin position="213"/>
        <end position="246"/>
    </location>
</feature>
<comment type="subcellular location">
    <subcellularLocation>
        <location evidence="1">Nucleus</location>
    </subcellularLocation>
</comment>
<dbReference type="PANTHER" id="PTHR47338:SF5">
    <property type="entry name" value="ZN(II)2CYS6 TRANSCRIPTION FACTOR (EUROFUNG)"/>
    <property type="match status" value="1"/>
</dbReference>
<protein>
    <recommendedName>
        <fullName evidence="7">Zn(2)-C6 fungal-type domain-containing protein</fullName>
    </recommendedName>
</protein>
<dbReference type="CDD" id="cd00067">
    <property type="entry name" value="GAL4"/>
    <property type="match status" value="1"/>
</dbReference>
<evidence type="ECO:0000256" key="2">
    <source>
        <dbReference type="ARBA" id="ARBA00022723"/>
    </source>
</evidence>
<evidence type="ECO:0000259" key="7">
    <source>
        <dbReference type="PROSITE" id="PS50048"/>
    </source>
</evidence>
<dbReference type="GO" id="GO:0005634">
    <property type="term" value="C:nucleus"/>
    <property type="evidence" value="ECO:0007669"/>
    <property type="project" value="UniProtKB-SubCell"/>
</dbReference>
<feature type="region of interest" description="Disordered" evidence="6">
    <location>
        <begin position="1"/>
        <end position="69"/>
    </location>
</feature>
<dbReference type="Pfam" id="PF00172">
    <property type="entry name" value="Zn_clus"/>
    <property type="match status" value="1"/>
</dbReference>
<keyword evidence="3" id="KW-0805">Transcription regulation</keyword>
<dbReference type="GO" id="GO:0000981">
    <property type="term" value="F:DNA-binding transcription factor activity, RNA polymerase II-specific"/>
    <property type="evidence" value="ECO:0007669"/>
    <property type="project" value="InterPro"/>
</dbReference>
<dbReference type="EMBL" id="ML210159">
    <property type="protein sequence ID" value="TFK27969.1"/>
    <property type="molecule type" value="Genomic_DNA"/>
</dbReference>
<name>A0A5C3L4L3_COPMA</name>
<dbReference type="InterPro" id="IPR001138">
    <property type="entry name" value="Zn2Cys6_DnaBD"/>
</dbReference>
<feature type="region of interest" description="Disordered" evidence="6">
    <location>
        <begin position="281"/>
        <end position="300"/>
    </location>
</feature>
<evidence type="ECO:0000256" key="1">
    <source>
        <dbReference type="ARBA" id="ARBA00004123"/>
    </source>
</evidence>
<dbReference type="InterPro" id="IPR050815">
    <property type="entry name" value="TF_fung"/>
</dbReference>
<gene>
    <name evidence="8" type="ORF">FA15DRAFT_103884</name>
</gene>
<dbReference type="PROSITE" id="PS00463">
    <property type="entry name" value="ZN2_CY6_FUNGAL_1"/>
    <property type="match status" value="1"/>
</dbReference>
<evidence type="ECO:0000313" key="8">
    <source>
        <dbReference type="EMBL" id="TFK27969.1"/>
    </source>
</evidence>
<dbReference type="SMART" id="SM00066">
    <property type="entry name" value="GAL4"/>
    <property type="match status" value="1"/>
</dbReference>
<feature type="compositionally biased region" description="Low complexity" evidence="6">
    <location>
        <begin position="1"/>
        <end position="20"/>
    </location>
</feature>
<dbReference type="PANTHER" id="PTHR47338">
    <property type="entry name" value="ZN(II)2CYS6 TRANSCRIPTION FACTOR (EUROFUNG)-RELATED"/>
    <property type="match status" value="1"/>
</dbReference>
<keyword evidence="5" id="KW-0539">Nucleus</keyword>
<dbReference type="Proteomes" id="UP000307440">
    <property type="component" value="Unassembled WGS sequence"/>
</dbReference>
<dbReference type="Gene3D" id="4.10.240.10">
    <property type="entry name" value="Zn(2)-C6 fungal-type DNA-binding domain"/>
    <property type="match status" value="1"/>
</dbReference>
<organism evidence="8 9">
    <name type="scientific">Coprinopsis marcescibilis</name>
    <name type="common">Agaric fungus</name>
    <name type="synonym">Psathyrella marcescibilis</name>
    <dbReference type="NCBI Taxonomy" id="230819"/>
    <lineage>
        <taxon>Eukaryota</taxon>
        <taxon>Fungi</taxon>
        <taxon>Dikarya</taxon>
        <taxon>Basidiomycota</taxon>
        <taxon>Agaricomycotina</taxon>
        <taxon>Agaricomycetes</taxon>
        <taxon>Agaricomycetidae</taxon>
        <taxon>Agaricales</taxon>
        <taxon>Agaricineae</taxon>
        <taxon>Psathyrellaceae</taxon>
        <taxon>Coprinopsis</taxon>
    </lineage>
</organism>
<evidence type="ECO:0000313" key="9">
    <source>
        <dbReference type="Proteomes" id="UP000307440"/>
    </source>
</evidence>
<dbReference type="GO" id="GO:0008270">
    <property type="term" value="F:zinc ion binding"/>
    <property type="evidence" value="ECO:0007669"/>
    <property type="project" value="InterPro"/>
</dbReference>
<sequence>MYTNSISSSASYRDSGYSTSMPTTSQIYYGPSSSVPRPYHCDNSRHSPYNEDNFADDSRKTYGSRESFSPSTVYNQSCDRRYTSLPELHMPSPTPYRGYYCERISALTSSSVPQIKPELSPVLDHYNFPSHSNLTAEKNTFAIPSERSPTDPDYWVPNPAATHPLPRSATRTPVSPISLPKPKKTRPQKPRIELAPDQPPTTQGRPRARVYVACVQCRSRKIRCDGANPVCHNCSRRPSGVDCCTYDSAPKRRGPDKRPGARQRMISRASCGEDYAILSSRRRGSRASTSSNETVATNEFMPQDIPAVAVSPRSPLTPLDERSIPLPSVQYSPGVGGDVVVLYSRQCGCHGAVDCPSLFPGVYTYPDNRKSSMVVRDTLHF</sequence>
<reference evidence="8 9" key="1">
    <citation type="journal article" date="2019" name="Nat. Ecol. Evol.">
        <title>Megaphylogeny resolves global patterns of mushroom evolution.</title>
        <authorList>
            <person name="Varga T."/>
            <person name="Krizsan K."/>
            <person name="Foldi C."/>
            <person name="Dima B."/>
            <person name="Sanchez-Garcia M."/>
            <person name="Sanchez-Ramirez S."/>
            <person name="Szollosi G.J."/>
            <person name="Szarkandi J.G."/>
            <person name="Papp V."/>
            <person name="Albert L."/>
            <person name="Andreopoulos W."/>
            <person name="Angelini C."/>
            <person name="Antonin V."/>
            <person name="Barry K.W."/>
            <person name="Bougher N.L."/>
            <person name="Buchanan P."/>
            <person name="Buyck B."/>
            <person name="Bense V."/>
            <person name="Catcheside P."/>
            <person name="Chovatia M."/>
            <person name="Cooper J."/>
            <person name="Damon W."/>
            <person name="Desjardin D."/>
            <person name="Finy P."/>
            <person name="Geml J."/>
            <person name="Haridas S."/>
            <person name="Hughes K."/>
            <person name="Justo A."/>
            <person name="Karasinski D."/>
            <person name="Kautmanova I."/>
            <person name="Kiss B."/>
            <person name="Kocsube S."/>
            <person name="Kotiranta H."/>
            <person name="LaButti K.M."/>
            <person name="Lechner B.E."/>
            <person name="Liimatainen K."/>
            <person name="Lipzen A."/>
            <person name="Lukacs Z."/>
            <person name="Mihaltcheva S."/>
            <person name="Morgado L.N."/>
            <person name="Niskanen T."/>
            <person name="Noordeloos M.E."/>
            <person name="Ohm R.A."/>
            <person name="Ortiz-Santana B."/>
            <person name="Ovrebo C."/>
            <person name="Racz N."/>
            <person name="Riley R."/>
            <person name="Savchenko A."/>
            <person name="Shiryaev A."/>
            <person name="Soop K."/>
            <person name="Spirin V."/>
            <person name="Szebenyi C."/>
            <person name="Tomsovsky M."/>
            <person name="Tulloss R.E."/>
            <person name="Uehling J."/>
            <person name="Grigoriev I.V."/>
            <person name="Vagvolgyi C."/>
            <person name="Papp T."/>
            <person name="Martin F.M."/>
            <person name="Miettinen O."/>
            <person name="Hibbett D.S."/>
            <person name="Nagy L.G."/>
        </authorList>
    </citation>
    <scope>NUCLEOTIDE SEQUENCE [LARGE SCALE GENOMIC DNA]</scope>
    <source>
        <strain evidence="8 9">CBS 121175</strain>
    </source>
</reference>
<feature type="region of interest" description="Disordered" evidence="6">
    <location>
        <begin position="143"/>
        <end position="205"/>
    </location>
</feature>